<dbReference type="Gene3D" id="1.10.150.130">
    <property type="match status" value="1"/>
</dbReference>
<accession>A0A4V6S7G5</accession>
<dbReference type="InterPro" id="IPR010998">
    <property type="entry name" value="Integrase_recombinase_N"/>
</dbReference>
<evidence type="ECO:0000313" key="7">
    <source>
        <dbReference type="EMBL" id="THJ41582.1"/>
    </source>
</evidence>
<gene>
    <name evidence="7" type="ORF">E8Q35_17760</name>
</gene>
<feature type="region of interest" description="Disordered" evidence="5">
    <location>
        <begin position="1"/>
        <end position="24"/>
    </location>
</feature>
<dbReference type="Pfam" id="PF00589">
    <property type="entry name" value="Phage_integrase"/>
    <property type="match status" value="1"/>
</dbReference>
<keyword evidence="3" id="KW-0238">DNA-binding</keyword>
<evidence type="ECO:0000256" key="1">
    <source>
        <dbReference type="ARBA" id="ARBA00008857"/>
    </source>
</evidence>
<evidence type="ECO:0000313" key="8">
    <source>
        <dbReference type="Proteomes" id="UP000309618"/>
    </source>
</evidence>
<evidence type="ECO:0000256" key="2">
    <source>
        <dbReference type="ARBA" id="ARBA00022908"/>
    </source>
</evidence>
<evidence type="ECO:0000256" key="5">
    <source>
        <dbReference type="SAM" id="MobiDB-lite"/>
    </source>
</evidence>
<feature type="domain" description="Tyr recombinase" evidence="6">
    <location>
        <begin position="234"/>
        <end position="412"/>
    </location>
</feature>
<evidence type="ECO:0000259" key="6">
    <source>
        <dbReference type="PROSITE" id="PS51898"/>
    </source>
</evidence>
<name>A0A4V6S7G5_AERVE</name>
<proteinExistence type="inferred from homology"/>
<dbReference type="InterPro" id="IPR053876">
    <property type="entry name" value="Phage_int_M"/>
</dbReference>
<dbReference type="InterPro" id="IPR011010">
    <property type="entry name" value="DNA_brk_join_enz"/>
</dbReference>
<dbReference type="PROSITE" id="PS51898">
    <property type="entry name" value="TYR_RECOMBINASE"/>
    <property type="match status" value="1"/>
</dbReference>
<dbReference type="SUPFAM" id="SSF56349">
    <property type="entry name" value="DNA breaking-rejoining enzymes"/>
    <property type="match status" value="1"/>
</dbReference>
<protein>
    <submittedName>
        <fullName evidence="7">DUF4102 domain-containing protein</fullName>
    </submittedName>
</protein>
<dbReference type="CDD" id="cd00801">
    <property type="entry name" value="INT_P4_C"/>
    <property type="match status" value="1"/>
</dbReference>
<comment type="similarity">
    <text evidence="1">Belongs to the 'phage' integrase family.</text>
</comment>
<dbReference type="GO" id="GO:0015074">
    <property type="term" value="P:DNA integration"/>
    <property type="evidence" value="ECO:0007669"/>
    <property type="project" value="UniProtKB-KW"/>
</dbReference>
<keyword evidence="4" id="KW-0233">DNA recombination</keyword>
<dbReference type="GO" id="GO:0006310">
    <property type="term" value="P:DNA recombination"/>
    <property type="evidence" value="ECO:0007669"/>
    <property type="project" value="UniProtKB-KW"/>
</dbReference>
<dbReference type="InterPro" id="IPR002104">
    <property type="entry name" value="Integrase_catalytic"/>
</dbReference>
<sequence length="443" mass="50072">MALSDTKLRNLKPGEKPYTKTDEGGLHLDVMPGGSMVWRLRYRVGGRGSKQEKITLGNYPAYSLSEARSWRDDCKALAGRGLSPMALKRGDPIPGDATLGARDLAQLFIREWCLKAVEKAREKEEALRAGDTVEAFAWHWYAKIAEPANSNPRNIKRILEKDVIPAIGSKQITDVTVTDILSITDKIKNRGADQMALQTRNVLKRLFSYAIGRQKITFNPATAIEAKYIARARSRDMALRPDEIGILLRTIYHSNMKRAHKLALHLLILCMVRKSELIEARWEEFNLEGAMWEIPGERMKMSKAHLVPLSRQAVAMFEELKGLSSGSEWVFPSRSDLHKPISKSTLNVAVRTLDIEVRDFVIHDFRRTASTQLNESGHFNSKWIEKALAHEVGGVAGIYNKAEYLDPRRKMLQWWADFVDSQIEDGRGKVIIGPFGKSYQSTT</sequence>
<evidence type="ECO:0000256" key="4">
    <source>
        <dbReference type="ARBA" id="ARBA00023172"/>
    </source>
</evidence>
<reference evidence="7 8" key="1">
    <citation type="submission" date="2019-04" db="EMBL/GenBank/DDBJ databases">
        <title>Comparative genomics of Aeromonas veronii strains pathogenic to fish.</title>
        <authorList>
            <person name="Cascarano M.C."/>
            <person name="Smyrli M."/>
            <person name="Katharios P."/>
        </authorList>
    </citation>
    <scope>NUCLEOTIDE SEQUENCE [LARGE SCALE GENOMIC DNA]</scope>
    <source>
        <strain evidence="7 8">XU1</strain>
    </source>
</reference>
<dbReference type="Proteomes" id="UP000309618">
    <property type="component" value="Unassembled WGS sequence"/>
</dbReference>
<dbReference type="InterPro" id="IPR050808">
    <property type="entry name" value="Phage_Integrase"/>
</dbReference>
<organism evidence="7 8">
    <name type="scientific">Aeromonas veronii</name>
    <dbReference type="NCBI Taxonomy" id="654"/>
    <lineage>
        <taxon>Bacteria</taxon>
        <taxon>Pseudomonadati</taxon>
        <taxon>Pseudomonadota</taxon>
        <taxon>Gammaproteobacteria</taxon>
        <taxon>Aeromonadales</taxon>
        <taxon>Aeromonadaceae</taxon>
        <taxon>Aeromonas</taxon>
    </lineage>
</organism>
<dbReference type="AlphaFoldDB" id="A0A4V6S7G5"/>
<dbReference type="PANTHER" id="PTHR30629:SF2">
    <property type="entry name" value="PROPHAGE INTEGRASE INTS-RELATED"/>
    <property type="match status" value="1"/>
</dbReference>
<dbReference type="InterPro" id="IPR025166">
    <property type="entry name" value="Integrase_DNA_bind_dom"/>
</dbReference>
<evidence type="ECO:0000256" key="3">
    <source>
        <dbReference type="ARBA" id="ARBA00023125"/>
    </source>
</evidence>
<dbReference type="PANTHER" id="PTHR30629">
    <property type="entry name" value="PROPHAGE INTEGRASE"/>
    <property type="match status" value="1"/>
</dbReference>
<keyword evidence="2" id="KW-0229">DNA integration</keyword>
<dbReference type="Gene3D" id="1.10.443.10">
    <property type="entry name" value="Intergrase catalytic core"/>
    <property type="match status" value="1"/>
</dbReference>
<dbReference type="Pfam" id="PF22022">
    <property type="entry name" value="Phage_int_M"/>
    <property type="match status" value="1"/>
</dbReference>
<dbReference type="Gene3D" id="3.30.160.390">
    <property type="entry name" value="Integrase, DNA-binding domain"/>
    <property type="match status" value="1"/>
</dbReference>
<dbReference type="InterPro" id="IPR013762">
    <property type="entry name" value="Integrase-like_cat_sf"/>
</dbReference>
<dbReference type="Pfam" id="PF13356">
    <property type="entry name" value="Arm-DNA-bind_3"/>
    <property type="match status" value="1"/>
</dbReference>
<dbReference type="GO" id="GO:0003677">
    <property type="term" value="F:DNA binding"/>
    <property type="evidence" value="ECO:0007669"/>
    <property type="project" value="UniProtKB-KW"/>
</dbReference>
<dbReference type="EMBL" id="SSUX01000015">
    <property type="protein sequence ID" value="THJ41582.1"/>
    <property type="molecule type" value="Genomic_DNA"/>
</dbReference>
<comment type="caution">
    <text evidence="7">The sequence shown here is derived from an EMBL/GenBank/DDBJ whole genome shotgun (WGS) entry which is preliminary data.</text>
</comment>
<dbReference type="InterPro" id="IPR038488">
    <property type="entry name" value="Integrase_DNA-bd_sf"/>
</dbReference>